<keyword evidence="2" id="KW-0472">Membrane</keyword>
<reference evidence="3 4" key="1">
    <citation type="submission" date="2019-04" db="EMBL/GenBank/DDBJ databases">
        <authorList>
            <person name="Seth-Smith MB H."/>
            <person name="Seth-Smith H."/>
        </authorList>
    </citation>
    <scope>NUCLEOTIDE SEQUENCE [LARGE SCALE GENOMIC DNA]</scope>
    <source>
        <strain evidence="3">USB-603019</strain>
    </source>
</reference>
<dbReference type="AlphaFoldDB" id="A0A5E3ZZY4"/>
<evidence type="ECO:0000256" key="2">
    <source>
        <dbReference type="SAM" id="Phobius"/>
    </source>
</evidence>
<gene>
    <name evidence="3" type="ORF">LC603019_01613</name>
</gene>
<proteinExistence type="predicted"/>
<name>A0A5E3ZZY4_9ACTN</name>
<protein>
    <submittedName>
        <fullName evidence="3">Uncharacterized protein</fullName>
    </submittedName>
</protein>
<keyword evidence="2" id="KW-1133">Transmembrane helix</keyword>
<feature type="transmembrane region" description="Helical" evidence="2">
    <location>
        <begin position="43"/>
        <end position="66"/>
    </location>
</feature>
<sequence>MPDYVTPNDVAQMAAGEQTPDNMQEEWSEGENLPRLPRRESEVVLCCCWASSLFSCVFVATFWLHLVHFRAFLCPFVPP</sequence>
<organism evidence="3 4">
    <name type="scientific">Lawsonella clevelandensis</name>
    <dbReference type="NCBI Taxonomy" id="1528099"/>
    <lineage>
        <taxon>Bacteria</taxon>
        <taxon>Bacillati</taxon>
        <taxon>Actinomycetota</taxon>
        <taxon>Actinomycetes</taxon>
        <taxon>Mycobacteriales</taxon>
        <taxon>Lawsonellaceae</taxon>
        <taxon>Lawsonella</taxon>
    </lineage>
</organism>
<accession>A0A5E3ZZY4</accession>
<keyword evidence="4" id="KW-1185">Reference proteome</keyword>
<evidence type="ECO:0000256" key="1">
    <source>
        <dbReference type="SAM" id="MobiDB-lite"/>
    </source>
</evidence>
<feature type="region of interest" description="Disordered" evidence="1">
    <location>
        <begin position="1"/>
        <end position="32"/>
    </location>
</feature>
<keyword evidence="2" id="KW-0812">Transmembrane</keyword>
<evidence type="ECO:0000313" key="4">
    <source>
        <dbReference type="Proteomes" id="UP000324288"/>
    </source>
</evidence>
<dbReference type="EMBL" id="LR584267">
    <property type="protein sequence ID" value="VHO01686.1"/>
    <property type="molecule type" value="Genomic_DNA"/>
</dbReference>
<evidence type="ECO:0000313" key="3">
    <source>
        <dbReference type="EMBL" id="VHO01686.1"/>
    </source>
</evidence>
<dbReference type="Proteomes" id="UP000324288">
    <property type="component" value="Chromosome"/>
</dbReference>